<feature type="region of interest" description="Disordered" evidence="1">
    <location>
        <begin position="86"/>
        <end position="154"/>
    </location>
</feature>
<accession>A0A6A4I6B2</accession>
<feature type="compositionally biased region" description="Low complexity" evidence="1">
    <location>
        <begin position="100"/>
        <end position="111"/>
    </location>
</feature>
<evidence type="ECO:0000313" key="3">
    <source>
        <dbReference type="Proteomes" id="UP000799118"/>
    </source>
</evidence>
<evidence type="ECO:0000256" key="1">
    <source>
        <dbReference type="SAM" id="MobiDB-lite"/>
    </source>
</evidence>
<organism evidence="2 3">
    <name type="scientific">Gymnopus androsaceus JB14</name>
    <dbReference type="NCBI Taxonomy" id="1447944"/>
    <lineage>
        <taxon>Eukaryota</taxon>
        <taxon>Fungi</taxon>
        <taxon>Dikarya</taxon>
        <taxon>Basidiomycota</taxon>
        <taxon>Agaricomycotina</taxon>
        <taxon>Agaricomycetes</taxon>
        <taxon>Agaricomycetidae</taxon>
        <taxon>Agaricales</taxon>
        <taxon>Marasmiineae</taxon>
        <taxon>Omphalotaceae</taxon>
        <taxon>Gymnopus</taxon>
    </lineage>
</organism>
<reference evidence="2" key="1">
    <citation type="journal article" date="2019" name="Environ. Microbiol.">
        <title>Fungal ecological strategies reflected in gene transcription - a case study of two litter decomposers.</title>
        <authorList>
            <person name="Barbi F."/>
            <person name="Kohler A."/>
            <person name="Barry K."/>
            <person name="Baskaran P."/>
            <person name="Daum C."/>
            <person name="Fauchery L."/>
            <person name="Ihrmark K."/>
            <person name="Kuo A."/>
            <person name="LaButti K."/>
            <person name="Lipzen A."/>
            <person name="Morin E."/>
            <person name="Grigoriev I.V."/>
            <person name="Henrissat B."/>
            <person name="Lindahl B."/>
            <person name="Martin F."/>
        </authorList>
    </citation>
    <scope>NUCLEOTIDE SEQUENCE</scope>
    <source>
        <strain evidence="2">JB14</strain>
    </source>
</reference>
<gene>
    <name evidence="2" type="ORF">BT96DRAFT_1015020</name>
</gene>
<sequence length="177" mass="19452">MNAPWLDMHLADVRCLSPKFCISAVTSKRATAQVNVPVKERQTYLHFRAPSSPLQVLVHRAFSFRYSSQIPPQFPIRALHLQSLLDKKQPPPLRPPNQPNPRNQVPPFNSSGGTGEGSGVGSHNQKCSTLPSRDSRHTRISGSPVHTPFLPSFHRSFPSLPSSTNLFAASALQGFAP</sequence>
<dbReference type="AlphaFoldDB" id="A0A6A4I6B2"/>
<dbReference type="EMBL" id="ML769403">
    <property type="protein sequence ID" value="KAE9406249.1"/>
    <property type="molecule type" value="Genomic_DNA"/>
</dbReference>
<feature type="compositionally biased region" description="Polar residues" evidence="1">
    <location>
        <begin position="123"/>
        <end position="132"/>
    </location>
</feature>
<evidence type="ECO:0000313" key="2">
    <source>
        <dbReference type="EMBL" id="KAE9406249.1"/>
    </source>
</evidence>
<keyword evidence="3" id="KW-1185">Reference proteome</keyword>
<name>A0A6A4I6B2_9AGAR</name>
<proteinExistence type="predicted"/>
<feature type="compositionally biased region" description="Pro residues" evidence="1">
    <location>
        <begin position="90"/>
        <end position="99"/>
    </location>
</feature>
<protein>
    <submittedName>
        <fullName evidence="2">Uncharacterized protein</fullName>
    </submittedName>
</protein>
<dbReference type="Proteomes" id="UP000799118">
    <property type="component" value="Unassembled WGS sequence"/>
</dbReference>